<dbReference type="GO" id="GO:0005509">
    <property type="term" value="F:calcium ion binding"/>
    <property type="evidence" value="ECO:0007669"/>
    <property type="project" value="InterPro"/>
</dbReference>
<keyword evidence="4 8" id="KW-1133">Transmembrane helix</keyword>
<dbReference type="Gene3D" id="1.10.287.70">
    <property type="match status" value="1"/>
</dbReference>
<comment type="similarity">
    <text evidence="2">Belongs to the polycystin family.</text>
</comment>
<dbReference type="Pfam" id="PF08016">
    <property type="entry name" value="PKD_channel"/>
    <property type="match status" value="1"/>
</dbReference>
<name>A0A6T7RFZ7_9CRYP</name>
<proteinExistence type="inferred from homology"/>
<feature type="transmembrane region" description="Helical" evidence="8">
    <location>
        <begin position="320"/>
        <end position="340"/>
    </location>
</feature>
<dbReference type="InterPro" id="IPR051223">
    <property type="entry name" value="Polycystin"/>
</dbReference>
<feature type="transmembrane region" description="Helical" evidence="8">
    <location>
        <begin position="405"/>
        <end position="422"/>
    </location>
</feature>
<evidence type="ECO:0000313" key="11">
    <source>
        <dbReference type="EMBL" id="CAD8491495.1"/>
    </source>
</evidence>
<feature type="transmembrane region" description="Helical" evidence="8">
    <location>
        <begin position="504"/>
        <end position="530"/>
    </location>
</feature>
<evidence type="ECO:0000256" key="3">
    <source>
        <dbReference type="ARBA" id="ARBA00022692"/>
    </source>
</evidence>
<feature type="domain" description="Polycystin cation channel PKD1/PKD2" evidence="9">
    <location>
        <begin position="319"/>
        <end position="535"/>
    </location>
</feature>
<dbReference type="InterPro" id="IPR013122">
    <property type="entry name" value="PKD1_2_channel"/>
</dbReference>
<sequence length="686" mass="77434">MSVKNNNPPASEDPAFINETKEKWNRVRNSAITFMASRTERYLALKQARRARLMECILYIGFTIIFSYVIIAARDTSKAFNHAQGVREYLVGTEIPSLPGKTFDTIATISELWFWIKEVFVESVIWSQGSDFRYPILGNNQFVGPIRIRQARVMELQCKIPPALAYRGANCYNEYSTATMERRKNPPGTSWPLYGECSKLSSTLTDCRNWTSYNPGYGWIPIDSFAGITYGGGGYEVELPIRKSDTMLILGDMEKYEWLNDNFTRAVFFEFILYNPNSNLFLSTLLAVEIPPSGGMVPSYAFRVVDLYPQGRKSTQEATALFYLVFGMVIIMTIAEILMIAKHGRDFLKDGYNLITVINIIFFFIVYILDLHSLATSSQILSKTSNVNDPNIGVKIHQTAYVAKLVYNFNAFNAFLAWLRCLKYMDLISDRTERITATLSACASSVAALLVIFGIFYAGFSIAFFAAFGQDLYRFRTMGMTCLSLFDILMGGGNLQELVQYNKVLGPLLFVSFVVLMALVLLNMFLAIIVQTYSNICDKMEREQSEVSSSVRWMARKSARSFLKMILGSGKKNVVEKQKDDSLLNESELRIIWETDRDAFEAMGITRVNMFLDIADTTGENEMELSAVQDNEKAIDGNQDHGTNEEISHLLMKLLERTSAVMLEQKKLRGIVEGSRPASRVAGAKA</sequence>
<evidence type="ECO:0000256" key="5">
    <source>
        <dbReference type="ARBA" id="ARBA00023136"/>
    </source>
</evidence>
<evidence type="ECO:0000256" key="2">
    <source>
        <dbReference type="ARBA" id="ARBA00007200"/>
    </source>
</evidence>
<feature type="disulfide bond" evidence="7">
    <location>
        <begin position="158"/>
        <end position="171"/>
    </location>
</feature>
<dbReference type="PANTHER" id="PTHR10877:SF183">
    <property type="entry name" value="AT14535P-RELATED"/>
    <property type="match status" value="1"/>
</dbReference>
<keyword evidence="3 8" id="KW-0812">Transmembrane</keyword>
<evidence type="ECO:0000259" key="10">
    <source>
        <dbReference type="Pfam" id="PF20519"/>
    </source>
</evidence>
<dbReference type="PRINTS" id="PR01433">
    <property type="entry name" value="POLYCYSTIN2"/>
</dbReference>
<protein>
    <submittedName>
        <fullName evidence="12">Uncharacterized protein</fullName>
    </submittedName>
</protein>
<evidence type="ECO:0000256" key="7">
    <source>
        <dbReference type="PIRSR" id="PIRSR603915-2"/>
    </source>
</evidence>
<dbReference type="PANTHER" id="PTHR10877">
    <property type="entry name" value="POLYCYSTIN FAMILY MEMBER"/>
    <property type="match status" value="1"/>
</dbReference>
<evidence type="ECO:0000313" key="12">
    <source>
        <dbReference type="EMBL" id="CAD8491497.1"/>
    </source>
</evidence>
<dbReference type="InterPro" id="IPR003915">
    <property type="entry name" value="PKD_2"/>
</dbReference>
<dbReference type="InterPro" id="IPR046791">
    <property type="entry name" value="Polycystin_dom"/>
</dbReference>
<evidence type="ECO:0000256" key="1">
    <source>
        <dbReference type="ARBA" id="ARBA00004141"/>
    </source>
</evidence>
<evidence type="ECO:0000256" key="4">
    <source>
        <dbReference type="ARBA" id="ARBA00022989"/>
    </source>
</evidence>
<feature type="transmembrane region" description="Helical" evidence="8">
    <location>
        <begin position="443"/>
        <end position="467"/>
    </location>
</feature>
<keyword evidence="6" id="KW-0325">Glycoprotein</keyword>
<dbReference type="AlphaFoldDB" id="A0A6T7RFZ7"/>
<reference evidence="12" key="1">
    <citation type="submission" date="2021-01" db="EMBL/GenBank/DDBJ databases">
        <authorList>
            <person name="Corre E."/>
            <person name="Pelletier E."/>
            <person name="Niang G."/>
            <person name="Scheremetjew M."/>
            <person name="Finn R."/>
            <person name="Kale V."/>
            <person name="Holt S."/>
            <person name="Cochrane G."/>
            <person name="Meng A."/>
            <person name="Brown T."/>
            <person name="Cohen L."/>
        </authorList>
    </citation>
    <scope>NUCLEOTIDE SEQUENCE</scope>
    <source>
        <strain evidence="12">CCMP325</strain>
    </source>
</reference>
<dbReference type="EMBL" id="HBEO01021421">
    <property type="protein sequence ID" value="CAD8491497.1"/>
    <property type="molecule type" value="Transcribed_RNA"/>
</dbReference>
<feature type="transmembrane region" description="Helical" evidence="8">
    <location>
        <begin position="56"/>
        <end position="73"/>
    </location>
</feature>
<evidence type="ECO:0000256" key="6">
    <source>
        <dbReference type="ARBA" id="ARBA00023180"/>
    </source>
</evidence>
<dbReference type="Pfam" id="PF20519">
    <property type="entry name" value="Polycystin_dom"/>
    <property type="match status" value="1"/>
</dbReference>
<feature type="transmembrane region" description="Helical" evidence="8">
    <location>
        <begin position="352"/>
        <end position="369"/>
    </location>
</feature>
<gene>
    <name evidence="11" type="ORF">HPHI1048_LOCUS14495</name>
    <name evidence="12" type="ORF">HPHI1048_LOCUS14496</name>
</gene>
<dbReference type="GO" id="GO:0016020">
    <property type="term" value="C:membrane"/>
    <property type="evidence" value="ECO:0007669"/>
    <property type="project" value="UniProtKB-SubCell"/>
</dbReference>
<dbReference type="EMBL" id="HBEO01021420">
    <property type="protein sequence ID" value="CAD8491495.1"/>
    <property type="molecule type" value="Transcribed_RNA"/>
</dbReference>
<accession>A0A6T7RFZ7</accession>
<keyword evidence="5 8" id="KW-0472">Membrane</keyword>
<organism evidence="12">
    <name type="scientific">Hanusia phi</name>
    <dbReference type="NCBI Taxonomy" id="3032"/>
    <lineage>
        <taxon>Eukaryota</taxon>
        <taxon>Cryptophyceae</taxon>
        <taxon>Pyrenomonadales</taxon>
        <taxon>Geminigeraceae</taxon>
        <taxon>Hanusia</taxon>
    </lineage>
</organism>
<evidence type="ECO:0000256" key="8">
    <source>
        <dbReference type="SAM" id="Phobius"/>
    </source>
</evidence>
<comment type="subcellular location">
    <subcellularLocation>
        <location evidence="1">Membrane</location>
        <topology evidence="1">Multi-pass membrane protein</topology>
    </subcellularLocation>
</comment>
<feature type="domain" description="Polycystin" evidence="10">
    <location>
        <begin position="103"/>
        <end position="307"/>
    </location>
</feature>
<evidence type="ECO:0000259" key="9">
    <source>
        <dbReference type="Pfam" id="PF08016"/>
    </source>
</evidence>